<reference evidence="4 5" key="1">
    <citation type="submission" date="2023-04" db="EMBL/GenBank/DDBJ databases">
        <title>A novel bacteria isolated from coastal sediment.</title>
        <authorList>
            <person name="Liu X.-J."/>
            <person name="Du Z.-J."/>
        </authorList>
    </citation>
    <scope>NUCLEOTIDE SEQUENCE [LARGE SCALE GENOMIC DNA]</scope>
    <source>
        <strain evidence="4 5">SDUM461004</strain>
    </source>
</reference>
<proteinExistence type="inferred from homology"/>
<gene>
    <name evidence="4" type="ORF">QEH59_11535</name>
</gene>
<evidence type="ECO:0000313" key="4">
    <source>
        <dbReference type="EMBL" id="MDQ8195060.1"/>
    </source>
</evidence>
<keyword evidence="2 4" id="KW-0378">Hydrolase</keyword>
<dbReference type="InterPro" id="IPR052995">
    <property type="entry name" value="LMW-PTP"/>
</dbReference>
<sequence>MFLRAYLGVLYLDSPLFSCSNALMHRILFLCMGNICRSPAGHCVMQHLVDEAGLTDGFEIESAGTIGFHAGSPPDHRMQQVMLERGIPVIGESQQLERADLAHYDLILAMDRENLAGARRLDRTGQYLDKIQLFCNYCTEHNVSEVPDPYYGGDRGFEHVMNIIEDGCRNLLKVLRAS</sequence>
<dbReference type="Gene3D" id="3.40.50.2300">
    <property type="match status" value="1"/>
</dbReference>
<organism evidence="4 5">
    <name type="scientific">Thalassobacterium sedimentorum</name>
    <dbReference type="NCBI Taxonomy" id="3041258"/>
    <lineage>
        <taxon>Bacteria</taxon>
        <taxon>Pseudomonadati</taxon>
        <taxon>Verrucomicrobiota</taxon>
        <taxon>Opitutia</taxon>
        <taxon>Puniceicoccales</taxon>
        <taxon>Coraliomargaritaceae</taxon>
        <taxon>Thalassobacterium</taxon>
    </lineage>
</organism>
<keyword evidence="5" id="KW-1185">Reference proteome</keyword>
<evidence type="ECO:0000313" key="5">
    <source>
        <dbReference type="Proteomes" id="UP001243717"/>
    </source>
</evidence>
<dbReference type="InterPro" id="IPR023485">
    <property type="entry name" value="Ptyr_pPase"/>
</dbReference>
<dbReference type="CDD" id="cd16343">
    <property type="entry name" value="LMWPTP"/>
    <property type="match status" value="1"/>
</dbReference>
<dbReference type="SMART" id="SM00226">
    <property type="entry name" value="LMWPc"/>
    <property type="match status" value="1"/>
</dbReference>
<comment type="caution">
    <text evidence="4">The sequence shown here is derived from an EMBL/GenBank/DDBJ whole genome shotgun (WGS) entry which is preliminary data.</text>
</comment>
<dbReference type="InterPro" id="IPR017867">
    <property type="entry name" value="Tyr_phospatase_low_mol_wt"/>
</dbReference>
<dbReference type="Pfam" id="PF01451">
    <property type="entry name" value="LMWPc"/>
    <property type="match status" value="1"/>
</dbReference>
<dbReference type="PANTHER" id="PTHR47439">
    <property type="entry name" value="LOW MOLECULAR WEIGHT PHOSPHOTYROSINE PROTEIN PHOSPHATASE-RELATED"/>
    <property type="match status" value="1"/>
</dbReference>
<dbReference type="SUPFAM" id="SSF52788">
    <property type="entry name" value="Phosphotyrosine protein phosphatases I"/>
    <property type="match status" value="1"/>
</dbReference>
<evidence type="ECO:0000256" key="1">
    <source>
        <dbReference type="ARBA" id="ARBA00011063"/>
    </source>
</evidence>
<dbReference type="GO" id="GO:0004725">
    <property type="term" value="F:protein tyrosine phosphatase activity"/>
    <property type="evidence" value="ECO:0007669"/>
    <property type="project" value="UniProtKB-EC"/>
</dbReference>
<comment type="similarity">
    <text evidence="1">Belongs to the low molecular weight phosphotyrosine protein phosphatase family.</text>
</comment>
<evidence type="ECO:0000259" key="3">
    <source>
        <dbReference type="SMART" id="SM00226"/>
    </source>
</evidence>
<feature type="domain" description="Phosphotyrosine protein phosphatase I" evidence="3">
    <location>
        <begin position="25"/>
        <end position="174"/>
    </location>
</feature>
<dbReference type="EMBL" id="JARXIC010000017">
    <property type="protein sequence ID" value="MDQ8195060.1"/>
    <property type="molecule type" value="Genomic_DNA"/>
</dbReference>
<dbReference type="RefSeq" id="WP_308985519.1">
    <property type="nucleotide sequence ID" value="NZ_JARXIC010000017.1"/>
</dbReference>
<dbReference type="EC" id="3.1.3.48" evidence="4"/>
<evidence type="ECO:0000256" key="2">
    <source>
        <dbReference type="ARBA" id="ARBA00022801"/>
    </source>
</evidence>
<name>A0ABU1AJS4_9BACT</name>
<dbReference type="PANTHER" id="PTHR47439:SF1">
    <property type="entry name" value="ACID PHOSPHATASE"/>
    <property type="match status" value="1"/>
</dbReference>
<protein>
    <submittedName>
        <fullName evidence="4">Low molecular weight phosphotyrosine protein phosphatase</fullName>
        <ecNumber evidence="4">3.1.3.48</ecNumber>
    </submittedName>
</protein>
<accession>A0ABU1AJS4</accession>
<dbReference type="Proteomes" id="UP001243717">
    <property type="component" value="Unassembled WGS sequence"/>
</dbReference>
<dbReference type="InterPro" id="IPR036196">
    <property type="entry name" value="Ptyr_pPase_sf"/>
</dbReference>
<dbReference type="PRINTS" id="PR00719">
    <property type="entry name" value="LMWPTPASE"/>
</dbReference>